<sequence>MKGGKPIARQPRIWYPGAVYHVVARGNRKEDIFRQIEDYKVYMKFLKKVNEKYPFKLYSYCLMGNHVHLQIATIDSEIWKIMKGIHWMYSMYFNEKYDLTGHLFQGRYYSELIDTESYLLQTSKYIHLNPVKAGIVEKPIQYPWSSYGVFMGLYKNDLVDENAILCLFQNGSRDLYREYVEGV</sequence>
<accession>A0A0H5SGD8</accession>
<evidence type="ECO:0000313" key="2">
    <source>
        <dbReference type="EMBL" id="CRZ34514.1"/>
    </source>
</evidence>
<dbReference type="InterPro" id="IPR036515">
    <property type="entry name" value="Transposase_17_sf"/>
</dbReference>
<dbReference type="PANTHER" id="PTHR34322:SF2">
    <property type="entry name" value="TRANSPOSASE IS200-LIKE DOMAIN-CONTAINING PROTEIN"/>
    <property type="match status" value="1"/>
</dbReference>
<protein>
    <recommendedName>
        <fullName evidence="1">Transposase IS200-like domain-containing protein</fullName>
    </recommendedName>
</protein>
<dbReference type="GO" id="GO:0006313">
    <property type="term" value="P:DNA transposition"/>
    <property type="evidence" value="ECO:0007669"/>
    <property type="project" value="InterPro"/>
</dbReference>
<dbReference type="PANTHER" id="PTHR34322">
    <property type="entry name" value="TRANSPOSASE, Y1_TNP DOMAIN-CONTAINING"/>
    <property type="match status" value="1"/>
</dbReference>
<dbReference type="SUPFAM" id="SSF143422">
    <property type="entry name" value="Transposase IS200-like"/>
    <property type="match status" value="1"/>
</dbReference>
<dbReference type="GO" id="GO:0004803">
    <property type="term" value="F:transposase activity"/>
    <property type="evidence" value="ECO:0007669"/>
    <property type="project" value="InterPro"/>
</dbReference>
<reference evidence="2 3" key="1">
    <citation type="submission" date="2015-06" db="EMBL/GenBank/DDBJ databases">
        <authorList>
            <person name="Wibberg Daniel"/>
        </authorList>
    </citation>
    <scope>NUCLEOTIDE SEQUENCE [LARGE SCALE GENOMIC DNA]</scope>
    <source>
        <strain evidence="2 3">T3/55T</strain>
    </source>
</reference>
<dbReference type="InterPro" id="IPR002686">
    <property type="entry name" value="Transposase_17"/>
</dbReference>
<dbReference type="Proteomes" id="UP000236497">
    <property type="component" value="Unassembled WGS sequence"/>
</dbReference>
<dbReference type="GO" id="GO:0003677">
    <property type="term" value="F:DNA binding"/>
    <property type="evidence" value="ECO:0007669"/>
    <property type="project" value="InterPro"/>
</dbReference>
<proteinExistence type="predicted"/>
<dbReference type="EMBL" id="CVTD020000015">
    <property type="protein sequence ID" value="CRZ34514.1"/>
    <property type="molecule type" value="Genomic_DNA"/>
</dbReference>
<dbReference type="SMART" id="SM01321">
    <property type="entry name" value="Y1_Tnp"/>
    <property type="match status" value="1"/>
</dbReference>
<dbReference type="Pfam" id="PF01797">
    <property type="entry name" value="Y1_Tnp"/>
    <property type="match status" value="1"/>
</dbReference>
<organism evidence="2 3">
    <name type="scientific">Herbinix hemicellulosilytica</name>
    <dbReference type="NCBI Taxonomy" id="1564487"/>
    <lineage>
        <taxon>Bacteria</taxon>
        <taxon>Bacillati</taxon>
        <taxon>Bacillota</taxon>
        <taxon>Clostridia</taxon>
        <taxon>Lachnospirales</taxon>
        <taxon>Lachnospiraceae</taxon>
        <taxon>Herbinix</taxon>
    </lineage>
</organism>
<dbReference type="RefSeq" id="WP_242967566.1">
    <property type="nucleotide sequence ID" value="NZ_CVTD020000015.1"/>
</dbReference>
<gene>
    <name evidence="2" type="ORF">HHT355_1312</name>
</gene>
<dbReference type="AlphaFoldDB" id="A0A0H5SGD8"/>
<dbReference type="Gene3D" id="3.30.70.1290">
    <property type="entry name" value="Transposase IS200-like"/>
    <property type="match status" value="1"/>
</dbReference>
<name>A0A0H5SGD8_HERHM</name>
<feature type="domain" description="Transposase IS200-like" evidence="1">
    <location>
        <begin position="15"/>
        <end position="129"/>
    </location>
</feature>
<keyword evidence="3" id="KW-1185">Reference proteome</keyword>
<evidence type="ECO:0000259" key="1">
    <source>
        <dbReference type="SMART" id="SM01321"/>
    </source>
</evidence>
<evidence type="ECO:0000313" key="3">
    <source>
        <dbReference type="Proteomes" id="UP000236497"/>
    </source>
</evidence>